<organism evidence="1 2">
    <name type="scientific">Piscibacillus salipiscarius</name>
    <dbReference type="NCBI Taxonomy" id="299480"/>
    <lineage>
        <taxon>Bacteria</taxon>
        <taxon>Bacillati</taxon>
        <taxon>Bacillota</taxon>
        <taxon>Bacilli</taxon>
        <taxon>Bacillales</taxon>
        <taxon>Bacillaceae</taxon>
        <taxon>Piscibacillus</taxon>
    </lineage>
</organism>
<gene>
    <name evidence="1" type="ORF">ACFSW4_14155</name>
</gene>
<evidence type="ECO:0000313" key="1">
    <source>
        <dbReference type="EMBL" id="MFD2640008.1"/>
    </source>
</evidence>
<accession>A0ABW5QDX5</accession>
<reference evidence="2" key="1">
    <citation type="journal article" date="2019" name="Int. J. Syst. Evol. Microbiol.">
        <title>The Global Catalogue of Microorganisms (GCM) 10K type strain sequencing project: providing services to taxonomists for standard genome sequencing and annotation.</title>
        <authorList>
            <consortium name="The Broad Institute Genomics Platform"/>
            <consortium name="The Broad Institute Genome Sequencing Center for Infectious Disease"/>
            <person name="Wu L."/>
            <person name="Ma J."/>
        </authorList>
    </citation>
    <scope>NUCLEOTIDE SEQUENCE [LARGE SCALE GENOMIC DNA]</scope>
    <source>
        <strain evidence="2">TISTR 1571</strain>
    </source>
</reference>
<name>A0ABW5QDX5_9BACI</name>
<protein>
    <submittedName>
        <fullName evidence="1">Uncharacterized protein</fullName>
    </submittedName>
</protein>
<evidence type="ECO:0000313" key="2">
    <source>
        <dbReference type="Proteomes" id="UP001597452"/>
    </source>
</evidence>
<proteinExistence type="predicted"/>
<dbReference type="Proteomes" id="UP001597452">
    <property type="component" value="Unassembled WGS sequence"/>
</dbReference>
<sequence length="108" mass="12625">MLERLLRSNCIDRVDDQWVLTEKGIEKGGQVKSRGDRQWITWPTSVMDDSELKENNINEKYLSTTKLAGEFEVSRFRINPILSELGWIEKDRKGWVTTKLGKSLVFYC</sequence>
<keyword evidence="2" id="KW-1185">Reference proteome</keyword>
<dbReference type="EMBL" id="JBHUMZ010000050">
    <property type="protein sequence ID" value="MFD2640008.1"/>
    <property type="molecule type" value="Genomic_DNA"/>
</dbReference>
<comment type="caution">
    <text evidence="1">The sequence shown here is derived from an EMBL/GenBank/DDBJ whole genome shotgun (WGS) entry which is preliminary data.</text>
</comment>